<evidence type="ECO:0000256" key="3">
    <source>
        <dbReference type="ARBA" id="ARBA00022989"/>
    </source>
</evidence>
<dbReference type="AlphaFoldDB" id="A0AAD9S486"/>
<dbReference type="Pfam" id="PF07690">
    <property type="entry name" value="MFS_1"/>
    <property type="match status" value="1"/>
</dbReference>
<dbReference type="InterPro" id="IPR011701">
    <property type="entry name" value="MFS"/>
</dbReference>
<organism evidence="8 9">
    <name type="scientific">Phomopsis amygdali</name>
    <name type="common">Fusicoccum amygdali</name>
    <dbReference type="NCBI Taxonomy" id="1214568"/>
    <lineage>
        <taxon>Eukaryota</taxon>
        <taxon>Fungi</taxon>
        <taxon>Dikarya</taxon>
        <taxon>Ascomycota</taxon>
        <taxon>Pezizomycotina</taxon>
        <taxon>Sordariomycetes</taxon>
        <taxon>Sordariomycetidae</taxon>
        <taxon>Diaporthales</taxon>
        <taxon>Diaporthaceae</taxon>
        <taxon>Diaporthe</taxon>
    </lineage>
</organism>
<evidence type="ECO:0000256" key="6">
    <source>
        <dbReference type="SAM" id="Phobius"/>
    </source>
</evidence>
<keyword evidence="3 6" id="KW-1133">Transmembrane helix</keyword>
<feature type="transmembrane region" description="Helical" evidence="6">
    <location>
        <begin position="253"/>
        <end position="272"/>
    </location>
</feature>
<dbReference type="Proteomes" id="UP001265746">
    <property type="component" value="Unassembled WGS sequence"/>
</dbReference>
<evidence type="ECO:0000259" key="7">
    <source>
        <dbReference type="PROSITE" id="PS50850"/>
    </source>
</evidence>
<feature type="transmembrane region" description="Helical" evidence="6">
    <location>
        <begin position="178"/>
        <end position="199"/>
    </location>
</feature>
<accession>A0AAD9S486</accession>
<dbReference type="InterPro" id="IPR020846">
    <property type="entry name" value="MFS_dom"/>
</dbReference>
<feature type="transmembrane region" description="Helical" evidence="6">
    <location>
        <begin position="540"/>
        <end position="559"/>
    </location>
</feature>
<feature type="transmembrane region" description="Helical" evidence="6">
    <location>
        <begin position="121"/>
        <end position="140"/>
    </location>
</feature>
<feature type="transmembrane region" description="Helical" evidence="6">
    <location>
        <begin position="460"/>
        <end position="478"/>
    </location>
</feature>
<dbReference type="InterPro" id="IPR036259">
    <property type="entry name" value="MFS_trans_sf"/>
</dbReference>
<keyword evidence="2 6" id="KW-0812">Transmembrane</keyword>
<feature type="domain" description="Major facilitator superfamily (MFS) profile" evidence="7">
    <location>
        <begin position="54"/>
        <end position="564"/>
    </location>
</feature>
<evidence type="ECO:0000256" key="5">
    <source>
        <dbReference type="SAM" id="MobiDB-lite"/>
    </source>
</evidence>
<feature type="transmembrane region" description="Helical" evidence="6">
    <location>
        <begin position="429"/>
        <end position="448"/>
    </location>
</feature>
<dbReference type="Gene3D" id="1.20.1250.20">
    <property type="entry name" value="MFS general substrate transporter like domains"/>
    <property type="match status" value="2"/>
</dbReference>
<feature type="transmembrane region" description="Helical" evidence="6">
    <location>
        <begin position="211"/>
        <end position="232"/>
    </location>
</feature>
<feature type="transmembrane region" description="Helical" evidence="6">
    <location>
        <begin position="89"/>
        <end position="109"/>
    </location>
</feature>
<feature type="transmembrane region" description="Helical" evidence="6">
    <location>
        <begin position="390"/>
        <end position="409"/>
    </location>
</feature>
<dbReference type="CDD" id="cd06179">
    <property type="entry name" value="MFS_TRI12_like"/>
    <property type="match status" value="1"/>
</dbReference>
<reference evidence="8" key="1">
    <citation type="submission" date="2023-06" db="EMBL/GenBank/DDBJ databases">
        <authorList>
            <person name="Noh H."/>
        </authorList>
    </citation>
    <scope>NUCLEOTIDE SEQUENCE</scope>
    <source>
        <strain evidence="8">DUCC20226</strain>
    </source>
</reference>
<feature type="compositionally biased region" description="Low complexity" evidence="5">
    <location>
        <begin position="11"/>
        <end position="22"/>
    </location>
</feature>
<evidence type="ECO:0000313" key="8">
    <source>
        <dbReference type="EMBL" id="KAK2598803.1"/>
    </source>
</evidence>
<dbReference type="PANTHER" id="PTHR23501:SF195">
    <property type="entry name" value="PEP5"/>
    <property type="match status" value="1"/>
</dbReference>
<evidence type="ECO:0000256" key="2">
    <source>
        <dbReference type="ARBA" id="ARBA00022692"/>
    </source>
</evidence>
<dbReference type="PANTHER" id="PTHR23501">
    <property type="entry name" value="MAJOR FACILITATOR SUPERFAMILY"/>
    <property type="match status" value="1"/>
</dbReference>
<dbReference type="GO" id="GO:0005886">
    <property type="term" value="C:plasma membrane"/>
    <property type="evidence" value="ECO:0007669"/>
    <property type="project" value="TreeGrafter"/>
</dbReference>
<keyword evidence="4 6" id="KW-0472">Membrane</keyword>
<feature type="transmembrane region" description="Helical" evidence="6">
    <location>
        <begin position="55"/>
        <end position="83"/>
    </location>
</feature>
<feature type="transmembrane region" description="Helical" evidence="6">
    <location>
        <begin position="322"/>
        <end position="344"/>
    </location>
</feature>
<dbReference type="InterPro" id="IPR053791">
    <property type="entry name" value="MFS_Tri12-like"/>
</dbReference>
<dbReference type="EMBL" id="JAUJFL010000008">
    <property type="protein sequence ID" value="KAK2598803.1"/>
    <property type="molecule type" value="Genomic_DNA"/>
</dbReference>
<gene>
    <name evidence="8" type="ORF">N8I77_012190</name>
</gene>
<dbReference type="SUPFAM" id="SSF103473">
    <property type="entry name" value="MFS general substrate transporter"/>
    <property type="match status" value="1"/>
</dbReference>
<comment type="subcellular location">
    <subcellularLocation>
        <location evidence="1">Membrane</location>
        <topology evidence="1">Multi-pass membrane protein</topology>
    </subcellularLocation>
</comment>
<dbReference type="GO" id="GO:0022857">
    <property type="term" value="F:transmembrane transporter activity"/>
    <property type="evidence" value="ECO:0007669"/>
    <property type="project" value="InterPro"/>
</dbReference>
<sequence>MDISKSEGETPSVSHHPNPHVSSDGHHEGKQPAIIPIEEEALEDAEHVHLSWRSWLVVFITCFAIMAQVFVVVAAGSVIAFIIRELDEAPLAGWIIQGPLLMQSVLSPIVGRLSDVLDRKYLAAVPPLIAFVGAIISAKATSMSMLIGGGILIGTTLSTIAIVQAIPSEILPLKYRALANGFSFMGGAIGGLVGGLGAGAVTNVDIGGWRYIFWIQAAFHGATSLGLFLFYWPPKNLEYPKMKLKDYIWACDPIGSALFICSATLMLLALDWVGGAYTWSDPHVAVPLALGLALLVAFAGYEWKGRTDGLLAHVFFRRNANFALSTFAFAVEGWIFYSAVNSVVPQIVLNLGFETDAWKISIRQLSYSLLTMFTSIPITWYATAYKDLKSPLLVTFGIFLVVSICYATIKPSWSKPQIVFNVLAGIGQSGPLTLLVACVQFTAPHAFLSTATGMAFSARAIGGAFGSAVLNVIINGHLTSNYAPAVSKAAVDAGLPASSVPDLLTALGAGNLTGVDGATSAVWSAAVEESQWQYAKAYQLAWASVIPFVVLAIVAVAFLRGVKELMTEKVEATVEHIDENQGKKWESSSVAA</sequence>
<feature type="transmembrane region" description="Helical" evidence="6">
    <location>
        <begin position="284"/>
        <end position="301"/>
    </location>
</feature>
<dbReference type="PROSITE" id="PS50850">
    <property type="entry name" value="MFS"/>
    <property type="match status" value="1"/>
</dbReference>
<proteinExistence type="predicted"/>
<feature type="transmembrane region" description="Helical" evidence="6">
    <location>
        <begin position="364"/>
        <end position="383"/>
    </location>
</feature>
<evidence type="ECO:0000313" key="9">
    <source>
        <dbReference type="Proteomes" id="UP001265746"/>
    </source>
</evidence>
<evidence type="ECO:0000256" key="4">
    <source>
        <dbReference type="ARBA" id="ARBA00023136"/>
    </source>
</evidence>
<comment type="caution">
    <text evidence="8">The sequence shown here is derived from an EMBL/GenBank/DDBJ whole genome shotgun (WGS) entry which is preliminary data.</text>
</comment>
<feature type="region of interest" description="Disordered" evidence="5">
    <location>
        <begin position="1"/>
        <end position="29"/>
    </location>
</feature>
<keyword evidence="9" id="KW-1185">Reference proteome</keyword>
<feature type="transmembrane region" description="Helical" evidence="6">
    <location>
        <begin position="146"/>
        <end position="166"/>
    </location>
</feature>
<name>A0AAD9S486_PHOAM</name>
<protein>
    <recommendedName>
        <fullName evidence="7">Major facilitator superfamily (MFS) profile domain-containing protein</fullName>
    </recommendedName>
</protein>
<evidence type="ECO:0000256" key="1">
    <source>
        <dbReference type="ARBA" id="ARBA00004141"/>
    </source>
</evidence>